<sequence>MSAWRSQTVETFSAVERASKRSSVDKEGEEMKRRFGFVIGACMIIGMIDLVTEQVVFATIYNPLDPSEEIVPTDPPEGSTEKADEPPAEKEESKESPAPEPEPVPKKEQEQSAFPESSFLEKQKHLAQRVMLEDVFASDRLAVDLALPGNNTDGDGDDKPSYLASLCYLFSGNVLYGQKNNGGLKTHVCDIFE</sequence>
<evidence type="ECO:0000256" key="2">
    <source>
        <dbReference type="SAM" id="Phobius"/>
    </source>
</evidence>
<proteinExistence type="predicted"/>
<evidence type="ECO:0000313" key="3">
    <source>
        <dbReference type="EMBL" id="EGC70846.1"/>
    </source>
</evidence>
<keyword evidence="2" id="KW-0472">Membrane</keyword>
<dbReference type="EMBL" id="AEWT01000002">
    <property type="protein sequence ID" value="EGC70846.1"/>
    <property type="molecule type" value="Genomic_DNA"/>
</dbReference>
<accession>F0EGC6</accession>
<keyword evidence="2" id="KW-0812">Transmembrane</keyword>
<feature type="compositionally biased region" description="Basic and acidic residues" evidence="1">
    <location>
        <begin position="79"/>
        <end position="110"/>
    </location>
</feature>
<organism evidence="3 4">
    <name type="scientific">Enterococcus casseliflavus ATCC 12755</name>
    <dbReference type="NCBI Taxonomy" id="888066"/>
    <lineage>
        <taxon>Bacteria</taxon>
        <taxon>Bacillati</taxon>
        <taxon>Bacillota</taxon>
        <taxon>Bacilli</taxon>
        <taxon>Lactobacillales</taxon>
        <taxon>Enterococcaceae</taxon>
        <taxon>Enterococcus</taxon>
    </lineage>
</organism>
<evidence type="ECO:0000313" key="4">
    <source>
        <dbReference type="Proteomes" id="UP000004835"/>
    </source>
</evidence>
<dbReference type="Proteomes" id="UP000004835">
    <property type="component" value="Unassembled WGS sequence"/>
</dbReference>
<keyword evidence="2" id="KW-1133">Transmembrane helix</keyword>
<evidence type="ECO:0000256" key="1">
    <source>
        <dbReference type="SAM" id="MobiDB-lite"/>
    </source>
</evidence>
<dbReference type="HOGENOM" id="CLU_1624572_0_0_9"/>
<gene>
    <name evidence="3" type="ORF">HMPREF9087_0223</name>
</gene>
<name>F0EGC6_ENTCA</name>
<feature type="region of interest" description="Disordered" evidence="1">
    <location>
        <begin position="65"/>
        <end position="116"/>
    </location>
</feature>
<protein>
    <submittedName>
        <fullName evidence="3">Uncharacterized protein</fullName>
    </submittedName>
</protein>
<feature type="transmembrane region" description="Helical" evidence="2">
    <location>
        <begin position="35"/>
        <end position="61"/>
    </location>
</feature>
<dbReference type="AlphaFoldDB" id="F0EGC6"/>
<reference evidence="3 4" key="1">
    <citation type="submission" date="2011-01" db="EMBL/GenBank/DDBJ databases">
        <authorList>
            <person name="Muzny D."/>
            <person name="Qin X."/>
            <person name="Deng J."/>
            <person name="Jiang H."/>
            <person name="Liu Y."/>
            <person name="Qu J."/>
            <person name="Song X.-Z."/>
            <person name="Zhang L."/>
            <person name="Thornton R."/>
            <person name="Coyle M."/>
            <person name="Francisco L."/>
            <person name="Jackson L."/>
            <person name="Javaid M."/>
            <person name="Korchina V."/>
            <person name="Kovar C."/>
            <person name="Mata R."/>
            <person name="Mathew T."/>
            <person name="Ngo R."/>
            <person name="Nguyen L."/>
            <person name="Nguyen N."/>
            <person name="Okwuonu G."/>
            <person name="Ongeri F."/>
            <person name="Pham C."/>
            <person name="Simmons D."/>
            <person name="Wilczek-Boney K."/>
            <person name="Hale W."/>
            <person name="Jakkamsetti A."/>
            <person name="Pham P."/>
            <person name="Ruth R."/>
            <person name="San Lucas F."/>
            <person name="Warren J."/>
            <person name="Zhang J."/>
            <person name="Zhao Z."/>
            <person name="Zhou C."/>
            <person name="Zhu D."/>
            <person name="Lee S."/>
            <person name="Bess C."/>
            <person name="Blankenburg K."/>
            <person name="Forbes L."/>
            <person name="Fu Q."/>
            <person name="Gubbala S."/>
            <person name="Hirani K."/>
            <person name="Jayaseelan J.C."/>
            <person name="Lara F."/>
            <person name="Munidasa M."/>
            <person name="Palculict T."/>
            <person name="Patil S."/>
            <person name="Pu L.-L."/>
            <person name="Saada N."/>
            <person name="Tang L."/>
            <person name="Weissenberger G."/>
            <person name="Zhu Y."/>
            <person name="Hemphill L."/>
            <person name="Shang Y."/>
            <person name="Youmans B."/>
            <person name="Ayvaz T."/>
            <person name="Ross M."/>
            <person name="Santibanez J."/>
            <person name="Aqrawi P."/>
            <person name="Gross S."/>
            <person name="Joshi V."/>
            <person name="Fowler G."/>
            <person name="Nazareth L."/>
            <person name="Reid J."/>
            <person name="Worley K."/>
            <person name="Petrosino J."/>
            <person name="Highlander S."/>
            <person name="Gibbs R."/>
        </authorList>
    </citation>
    <scope>NUCLEOTIDE SEQUENCE [LARGE SCALE GENOMIC DNA]</scope>
    <source>
        <strain evidence="3 4">ATCC 12755</strain>
    </source>
</reference>
<comment type="caution">
    <text evidence="3">The sequence shown here is derived from an EMBL/GenBank/DDBJ whole genome shotgun (WGS) entry which is preliminary data.</text>
</comment>